<keyword evidence="3" id="KW-1185">Reference proteome</keyword>
<dbReference type="PANTHER" id="PTHR22916">
    <property type="entry name" value="GLYCOSYLTRANSFERASE"/>
    <property type="match status" value="1"/>
</dbReference>
<reference evidence="2" key="1">
    <citation type="submission" date="2022-05" db="EMBL/GenBank/DDBJ databases">
        <authorList>
            <person name="Pankratov T."/>
        </authorList>
    </citation>
    <scope>NUCLEOTIDE SEQUENCE</scope>
    <source>
        <strain evidence="2">BP6-180914</strain>
    </source>
</reference>
<dbReference type="InterPro" id="IPR001173">
    <property type="entry name" value="Glyco_trans_2-like"/>
</dbReference>
<feature type="domain" description="Glycosyltransferase 2-like" evidence="1">
    <location>
        <begin position="5"/>
        <end position="166"/>
    </location>
</feature>
<organism evidence="2 3">
    <name type="scientific">Lichenifustis flavocetrariae</name>
    <dbReference type="NCBI Taxonomy" id="2949735"/>
    <lineage>
        <taxon>Bacteria</taxon>
        <taxon>Pseudomonadati</taxon>
        <taxon>Pseudomonadota</taxon>
        <taxon>Alphaproteobacteria</taxon>
        <taxon>Hyphomicrobiales</taxon>
        <taxon>Lichenihabitantaceae</taxon>
        <taxon>Lichenifustis</taxon>
    </lineage>
</organism>
<proteinExistence type="predicted"/>
<gene>
    <name evidence="2" type="ORF">M8523_00585</name>
</gene>
<dbReference type="RefSeq" id="WP_282582877.1">
    <property type="nucleotide sequence ID" value="NZ_JAMOIM010000001.1"/>
</dbReference>
<dbReference type="Pfam" id="PF00535">
    <property type="entry name" value="Glycos_transf_2"/>
    <property type="match status" value="1"/>
</dbReference>
<sequence length="350" mass="38847">MTTLSVAMATYNGARFLRHQLDSLAAQALLPDELVVTDDGSTDATLALLEDFAASAPFPVRVHRNRDQLGYRANFLHCASLCTGDLIAFCDQDDVWLPTKLATQVAQLDDAEVQLCCHNVLLVDSQGQSLGRTFQQWDMPPRFTFRSGPPFCFSIGFTLVFRRRLLAFASQWPLSRDENEPHLRMAHDQWFCFLALALGTIAFVPEVLAHYRQHDRNTSGPRSVWDGVSPDAAELLASRRAEYRRLSVAARNRADLLAAMVAAAEPADRPILATAEAHYAVLHKTLGRRRDFYHSASASQGLWRLFAAVCHGDYRVGSRWHFTPRNLIRDMLLLGALGTAQPGGAPEGSS</sequence>
<evidence type="ECO:0000313" key="3">
    <source>
        <dbReference type="Proteomes" id="UP001165667"/>
    </source>
</evidence>
<dbReference type="InterPro" id="IPR029044">
    <property type="entry name" value="Nucleotide-diphossugar_trans"/>
</dbReference>
<dbReference type="EMBL" id="JAMOIM010000001">
    <property type="protein sequence ID" value="MCW6506515.1"/>
    <property type="molecule type" value="Genomic_DNA"/>
</dbReference>
<accession>A0AA42CKP9</accession>
<dbReference type="Gene3D" id="3.90.550.10">
    <property type="entry name" value="Spore Coat Polysaccharide Biosynthesis Protein SpsA, Chain A"/>
    <property type="match status" value="1"/>
</dbReference>
<protein>
    <submittedName>
        <fullName evidence="2">Glycosyltransferase family 2 protein</fullName>
    </submittedName>
</protein>
<comment type="caution">
    <text evidence="2">The sequence shown here is derived from an EMBL/GenBank/DDBJ whole genome shotgun (WGS) entry which is preliminary data.</text>
</comment>
<dbReference type="GO" id="GO:0016758">
    <property type="term" value="F:hexosyltransferase activity"/>
    <property type="evidence" value="ECO:0007669"/>
    <property type="project" value="UniProtKB-ARBA"/>
</dbReference>
<name>A0AA42CKP9_9HYPH</name>
<evidence type="ECO:0000259" key="1">
    <source>
        <dbReference type="Pfam" id="PF00535"/>
    </source>
</evidence>
<dbReference type="Proteomes" id="UP001165667">
    <property type="component" value="Unassembled WGS sequence"/>
</dbReference>
<dbReference type="PANTHER" id="PTHR22916:SF3">
    <property type="entry name" value="UDP-GLCNAC:BETAGAL BETA-1,3-N-ACETYLGLUCOSAMINYLTRANSFERASE-LIKE PROTEIN 1"/>
    <property type="match status" value="1"/>
</dbReference>
<dbReference type="AlphaFoldDB" id="A0AA42CKP9"/>
<evidence type="ECO:0000313" key="2">
    <source>
        <dbReference type="EMBL" id="MCW6506515.1"/>
    </source>
</evidence>
<dbReference type="CDD" id="cd04196">
    <property type="entry name" value="GT_2_like_d"/>
    <property type="match status" value="1"/>
</dbReference>
<dbReference type="SUPFAM" id="SSF53448">
    <property type="entry name" value="Nucleotide-diphospho-sugar transferases"/>
    <property type="match status" value="1"/>
</dbReference>